<proteinExistence type="predicted"/>
<dbReference type="PANTHER" id="PTHR33973">
    <property type="entry name" value="OS07G0153300 PROTEIN"/>
    <property type="match status" value="1"/>
</dbReference>
<organism evidence="2 3">
    <name type="scientific">Penicillium atrosanguineum</name>
    <dbReference type="NCBI Taxonomy" id="1132637"/>
    <lineage>
        <taxon>Eukaryota</taxon>
        <taxon>Fungi</taxon>
        <taxon>Dikarya</taxon>
        <taxon>Ascomycota</taxon>
        <taxon>Pezizomycotina</taxon>
        <taxon>Eurotiomycetes</taxon>
        <taxon>Eurotiomycetidae</taxon>
        <taxon>Eurotiales</taxon>
        <taxon>Aspergillaceae</taxon>
        <taxon>Penicillium</taxon>
    </lineage>
</organism>
<reference evidence="2" key="1">
    <citation type="submission" date="2022-12" db="EMBL/GenBank/DDBJ databases">
        <authorList>
            <person name="Petersen C."/>
        </authorList>
    </citation>
    <scope>NUCLEOTIDE SEQUENCE</scope>
    <source>
        <strain evidence="2">IBT 21472</strain>
    </source>
</reference>
<sequence length="620" mass="71003">MKSLFFVLFTFTLEISTHVGWWKMFKIIFPLSVLSVGGVLFAWVLVIAYVQRKLILWTEEHSDVAKSLLGRPLLFPTRLTHSRMFPEKYNYWINYFLVGIPVGLRGHIGSLMAIDSDATSPHSQSGNFFKSPVTKVLRKLLWFRVDPSLYLHRGDGHLGLMAKLDSFLKEQGENPEEYPYAYLVTIPAFLWWTKSPISYWYLYSPLKDLSAMILEVNNSYGEKRNVFMRLIPENTLTEGKKCEMISTASGRGCSGTQTFEFTSSVPTAKCYKCSWDKDIFASPFERVEGSFNLRFVDPLDPSPAKGGPLHNNMTLISTCGKPKVTSRLFSCAPPLDPLQASSWEVTIFLVKWSFIIPISLGRIVVEALRIRLRGNMPYLNKPDVKRKSIPQPFFRHYLSHLVDTCTFPLELTYIPAKSLHIKPVSMHSPIETEPRPTLTIQPLTPQFYTNILKYTDPALGFATEMENMPQPCDPISQRLWASDGGLLQKLIACARAPVASEGARVFPPWQRKNIAKSFMDTHIESNFPIRACRKYWAARFHCYITERFAHGSYRIVAVYGFFVSLMSMWAFLRWLGWITYGSTATVRPEYFLVVSSVGFAGVMLWEGFWGWIYGWPELYV</sequence>
<feature type="transmembrane region" description="Helical" evidence="1">
    <location>
        <begin position="27"/>
        <end position="50"/>
    </location>
</feature>
<keyword evidence="1" id="KW-1133">Transmembrane helix</keyword>
<dbReference type="Proteomes" id="UP001147746">
    <property type="component" value="Unassembled WGS sequence"/>
</dbReference>
<dbReference type="PANTHER" id="PTHR33973:SF4">
    <property type="entry name" value="OS07G0153300 PROTEIN"/>
    <property type="match status" value="1"/>
</dbReference>
<evidence type="ECO:0000256" key="1">
    <source>
        <dbReference type="SAM" id="Phobius"/>
    </source>
</evidence>
<dbReference type="EMBL" id="JAPZBO010000007">
    <property type="protein sequence ID" value="KAJ5311683.1"/>
    <property type="molecule type" value="Genomic_DNA"/>
</dbReference>
<dbReference type="AlphaFoldDB" id="A0A9W9PXL6"/>
<keyword evidence="1" id="KW-0472">Membrane</keyword>
<keyword evidence="1" id="KW-0812">Transmembrane</keyword>
<reference evidence="2" key="2">
    <citation type="journal article" date="2023" name="IMA Fungus">
        <title>Comparative genomic study of the Penicillium genus elucidates a diverse pangenome and 15 lateral gene transfer events.</title>
        <authorList>
            <person name="Petersen C."/>
            <person name="Sorensen T."/>
            <person name="Nielsen M.R."/>
            <person name="Sondergaard T.E."/>
            <person name="Sorensen J.L."/>
            <person name="Fitzpatrick D.A."/>
            <person name="Frisvad J.C."/>
            <person name="Nielsen K.L."/>
        </authorList>
    </citation>
    <scope>NUCLEOTIDE SEQUENCE</scope>
    <source>
        <strain evidence="2">IBT 21472</strain>
    </source>
</reference>
<dbReference type="Pfam" id="PF07103">
    <property type="entry name" value="DUF1365"/>
    <property type="match status" value="1"/>
</dbReference>
<comment type="caution">
    <text evidence="2">The sequence shown here is derived from an EMBL/GenBank/DDBJ whole genome shotgun (WGS) entry which is preliminary data.</text>
</comment>
<evidence type="ECO:0000313" key="3">
    <source>
        <dbReference type="Proteomes" id="UP001147746"/>
    </source>
</evidence>
<protein>
    <submittedName>
        <fullName evidence="2">Uncharacterized protein</fullName>
    </submittedName>
</protein>
<dbReference type="InterPro" id="IPR010775">
    <property type="entry name" value="DUF1365"/>
</dbReference>
<feature type="transmembrane region" description="Helical" evidence="1">
    <location>
        <begin position="556"/>
        <end position="578"/>
    </location>
</feature>
<gene>
    <name evidence="2" type="ORF">N7476_007543</name>
</gene>
<evidence type="ECO:0000313" key="2">
    <source>
        <dbReference type="EMBL" id="KAJ5311683.1"/>
    </source>
</evidence>
<feature type="transmembrane region" description="Helical" evidence="1">
    <location>
        <begin position="92"/>
        <end position="114"/>
    </location>
</feature>
<feature type="transmembrane region" description="Helical" evidence="1">
    <location>
        <begin position="590"/>
        <end position="612"/>
    </location>
</feature>
<accession>A0A9W9PXL6</accession>
<keyword evidence="3" id="KW-1185">Reference proteome</keyword>
<name>A0A9W9PXL6_9EURO</name>